<dbReference type="PANTHER" id="PTHR10029">
    <property type="entry name" value="ACYLPHOSPHATASE"/>
    <property type="match status" value="1"/>
</dbReference>
<comment type="catalytic activity">
    <reaction evidence="5 6">
        <text>an acyl phosphate + H2O = a carboxylate + phosphate + H(+)</text>
        <dbReference type="Rhea" id="RHEA:14965"/>
        <dbReference type="ChEBI" id="CHEBI:15377"/>
        <dbReference type="ChEBI" id="CHEBI:15378"/>
        <dbReference type="ChEBI" id="CHEBI:29067"/>
        <dbReference type="ChEBI" id="CHEBI:43474"/>
        <dbReference type="ChEBI" id="CHEBI:59918"/>
        <dbReference type="EC" id="3.6.1.7"/>
    </reaction>
</comment>
<organism evidence="9 10">
    <name type="scientific">Nocardioides agri</name>
    <dbReference type="NCBI Taxonomy" id="2682843"/>
    <lineage>
        <taxon>Bacteria</taxon>
        <taxon>Bacillati</taxon>
        <taxon>Actinomycetota</taxon>
        <taxon>Actinomycetes</taxon>
        <taxon>Propionibacteriales</taxon>
        <taxon>Nocardioidaceae</taxon>
        <taxon>Nocardioides</taxon>
    </lineage>
</organism>
<keyword evidence="10" id="KW-1185">Reference proteome</keyword>
<dbReference type="PANTHER" id="PTHR10029:SF3">
    <property type="entry name" value="ACYLPHOSPHATASE-RELATED"/>
    <property type="match status" value="1"/>
</dbReference>
<evidence type="ECO:0000256" key="1">
    <source>
        <dbReference type="ARBA" id="ARBA00005614"/>
    </source>
</evidence>
<keyword evidence="4 6" id="KW-0378">Hydrolase</keyword>
<dbReference type="AlphaFoldDB" id="A0A6L6XN64"/>
<evidence type="ECO:0000256" key="6">
    <source>
        <dbReference type="PROSITE-ProRule" id="PRU00520"/>
    </source>
</evidence>
<accession>A0A6L6XN64</accession>
<dbReference type="RefSeq" id="WP_157340252.1">
    <property type="nucleotide sequence ID" value="NZ_WSEK01000004.1"/>
</dbReference>
<dbReference type="EC" id="3.6.1.7" evidence="2 6"/>
<comment type="similarity">
    <text evidence="1 7">Belongs to the acylphosphatase family.</text>
</comment>
<evidence type="ECO:0000313" key="9">
    <source>
        <dbReference type="EMBL" id="MVQ48187.1"/>
    </source>
</evidence>
<dbReference type="InterPro" id="IPR017968">
    <property type="entry name" value="Acylphosphatase_CS"/>
</dbReference>
<dbReference type="Gene3D" id="3.30.70.100">
    <property type="match status" value="1"/>
</dbReference>
<evidence type="ECO:0000313" key="10">
    <source>
        <dbReference type="Proteomes" id="UP000473525"/>
    </source>
</evidence>
<evidence type="ECO:0000256" key="2">
    <source>
        <dbReference type="ARBA" id="ARBA00012150"/>
    </source>
</evidence>
<feature type="domain" description="Acylphosphatase-like" evidence="8">
    <location>
        <begin position="4"/>
        <end position="90"/>
    </location>
</feature>
<dbReference type="PROSITE" id="PS00150">
    <property type="entry name" value="ACYLPHOSPHATASE_1"/>
    <property type="match status" value="1"/>
</dbReference>
<dbReference type="InterPro" id="IPR036046">
    <property type="entry name" value="Acylphosphatase-like_dom_sf"/>
</dbReference>
<dbReference type="PRINTS" id="PR00112">
    <property type="entry name" value="ACYLPHPHTASE"/>
</dbReference>
<protein>
    <recommendedName>
        <fullName evidence="3 6">acylphosphatase</fullName>
        <ecNumber evidence="2 6">3.6.1.7</ecNumber>
    </recommendedName>
</protein>
<feature type="active site" evidence="6">
    <location>
        <position position="19"/>
    </location>
</feature>
<name>A0A6L6XN64_9ACTN</name>
<dbReference type="Proteomes" id="UP000473525">
    <property type="component" value="Unassembled WGS sequence"/>
</dbReference>
<dbReference type="Pfam" id="PF00708">
    <property type="entry name" value="Acylphosphatase"/>
    <property type="match status" value="1"/>
</dbReference>
<dbReference type="PROSITE" id="PS51160">
    <property type="entry name" value="ACYLPHOSPHATASE_3"/>
    <property type="match status" value="1"/>
</dbReference>
<evidence type="ECO:0000256" key="3">
    <source>
        <dbReference type="ARBA" id="ARBA00015991"/>
    </source>
</evidence>
<dbReference type="InterPro" id="IPR020456">
    <property type="entry name" value="Acylphosphatase"/>
</dbReference>
<gene>
    <name evidence="9" type="ORF">GON03_03265</name>
</gene>
<evidence type="ECO:0000256" key="5">
    <source>
        <dbReference type="ARBA" id="ARBA00047645"/>
    </source>
</evidence>
<proteinExistence type="inferred from homology"/>
<dbReference type="GO" id="GO:0003998">
    <property type="term" value="F:acylphosphatase activity"/>
    <property type="evidence" value="ECO:0007669"/>
    <property type="project" value="UniProtKB-EC"/>
</dbReference>
<evidence type="ECO:0000256" key="4">
    <source>
        <dbReference type="ARBA" id="ARBA00022801"/>
    </source>
</evidence>
<evidence type="ECO:0000256" key="7">
    <source>
        <dbReference type="RuleBase" id="RU004168"/>
    </source>
</evidence>
<evidence type="ECO:0000259" key="8">
    <source>
        <dbReference type="PROSITE" id="PS51160"/>
    </source>
</evidence>
<dbReference type="SUPFAM" id="SSF54975">
    <property type="entry name" value="Acylphosphatase/BLUF domain-like"/>
    <property type="match status" value="1"/>
</dbReference>
<dbReference type="EMBL" id="WSEK01000004">
    <property type="protein sequence ID" value="MVQ48187.1"/>
    <property type="molecule type" value="Genomic_DNA"/>
</dbReference>
<reference evidence="9 10" key="1">
    <citation type="submission" date="2019-12" db="EMBL/GenBank/DDBJ databases">
        <authorList>
            <person name="Huq M.A."/>
        </authorList>
    </citation>
    <scope>NUCLEOTIDE SEQUENCE [LARGE SCALE GENOMIC DNA]</scope>
    <source>
        <strain evidence="9 10">MAH-18</strain>
    </source>
</reference>
<sequence>MSRAVEVKVSGEVQGVSFRWYAAQEAVRLELVGWIRNEPDGSVLGHFEGPTDAVEQMLAWCRDGSPSAHVSALAVRDVPLTDASDFRVDH</sequence>
<feature type="active site" evidence="6">
    <location>
        <position position="37"/>
    </location>
</feature>
<comment type="caution">
    <text evidence="9">The sequence shown here is derived from an EMBL/GenBank/DDBJ whole genome shotgun (WGS) entry which is preliminary data.</text>
</comment>
<dbReference type="InterPro" id="IPR001792">
    <property type="entry name" value="Acylphosphatase-like_dom"/>
</dbReference>